<dbReference type="RefSeq" id="WP_091412151.1">
    <property type="nucleotide sequence ID" value="NZ_LT629749.1"/>
</dbReference>
<dbReference type="AlphaFoldDB" id="A0A1H1SGH6"/>
<dbReference type="InterPro" id="IPR036237">
    <property type="entry name" value="Xyl_isomerase-like_sf"/>
</dbReference>
<sequence length="279" mass="30565">MTSPVLSVQLYAVRDQLATDLDGTLARLAGMGLREVEAFDFVDKAPALDEAFKKAGLRARTGHASLMSEGLGLDDPAFKEGARSGPPTQQAVFEAARTVGLEIVIDPFVETERWLTEEAVLDNAKRLNDAAEKAADHGLRVGYHNHAQEFLSTFRGLTAYEFFAEQLRDDVVLEVDLYWAATGRQDVTALLGRVGERVRALHLKDGVVGANPFEPGAARMDPEKLDQRPAGEGELPLLDYLAAAPRTEFGVIEFDHYAGGHIFDGIEASVRYFNEHGLR</sequence>
<proteinExistence type="predicted"/>
<evidence type="ECO:0000259" key="1">
    <source>
        <dbReference type="Pfam" id="PF01261"/>
    </source>
</evidence>
<accession>A0A1H1SGH6</accession>
<dbReference type="STRING" id="546871.SAMN04488543_1786"/>
<name>A0A1H1SGH6_9ACTN</name>
<dbReference type="GO" id="GO:0016853">
    <property type="term" value="F:isomerase activity"/>
    <property type="evidence" value="ECO:0007669"/>
    <property type="project" value="UniProtKB-KW"/>
</dbReference>
<protein>
    <submittedName>
        <fullName evidence="2">Sugar phosphate isomerase/epimerase</fullName>
    </submittedName>
</protein>
<dbReference type="Pfam" id="PF01261">
    <property type="entry name" value="AP_endonuc_2"/>
    <property type="match status" value="1"/>
</dbReference>
<dbReference type="EMBL" id="LT629749">
    <property type="protein sequence ID" value="SDS46816.1"/>
    <property type="molecule type" value="Genomic_DNA"/>
</dbReference>
<reference evidence="2 3" key="1">
    <citation type="submission" date="2016-10" db="EMBL/GenBank/DDBJ databases">
        <authorList>
            <person name="de Groot N.N."/>
        </authorList>
    </citation>
    <scope>NUCLEOTIDE SEQUENCE [LARGE SCALE GENOMIC DNA]</scope>
    <source>
        <strain evidence="2 3">DSM 21741</strain>
    </source>
</reference>
<dbReference type="Proteomes" id="UP000199092">
    <property type="component" value="Chromosome I"/>
</dbReference>
<dbReference type="OrthoDB" id="5182842at2"/>
<keyword evidence="3" id="KW-1185">Reference proteome</keyword>
<organism evidence="2 3">
    <name type="scientific">Friedmanniella luteola</name>
    <dbReference type="NCBI Taxonomy" id="546871"/>
    <lineage>
        <taxon>Bacteria</taxon>
        <taxon>Bacillati</taxon>
        <taxon>Actinomycetota</taxon>
        <taxon>Actinomycetes</taxon>
        <taxon>Propionibacteriales</taxon>
        <taxon>Nocardioidaceae</taxon>
        <taxon>Friedmanniella</taxon>
    </lineage>
</organism>
<dbReference type="InterPro" id="IPR050312">
    <property type="entry name" value="IolE/XylAMocC-like"/>
</dbReference>
<dbReference type="InterPro" id="IPR013022">
    <property type="entry name" value="Xyl_isomerase-like_TIM-brl"/>
</dbReference>
<dbReference type="PANTHER" id="PTHR12110:SF41">
    <property type="entry name" value="INOSOSE DEHYDRATASE"/>
    <property type="match status" value="1"/>
</dbReference>
<dbReference type="SUPFAM" id="SSF51658">
    <property type="entry name" value="Xylose isomerase-like"/>
    <property type="match status" value="1"/>
</dbReference>
<evidence type="ECO:0000313" key="2">
    <source>
        <dbReference type="EMBL" id="SDS46816.1"/>
    </source>
</evidence>
<feature type="domain" description="Xylose isomerase-like TIM barrel" evidence="1">
    <location>
        <begin position="28"/>
        <end position="240"/>
    </location>
</feature>
<keyword evidence="2" id="KW-0413">Isomerase</keyword>
<gene>
    <name evidence="2" type="ORF">SAMN04488543_1786</name>
</gene>
<evidence type="ECO:0000313" key="3">
    <source>
        <dbReference type="Proteomes" id="UP000199092"/>
    </source>
</evidence>
<dbReference type="Gene3D" id="3.20.20.150">
    <property type="entry name" value="Divalent-metal-dependent TIM barrel enzymes"/>
    <property type="match status" value="1"/>
</dbReference>
<dbReference type="PANTHER" id="PTHR12110">
    <property type="entry name" value="HYDROXYPYRUVATE ISOMERASE"/>
    <property type="match status" value="1"/>
</dbReference>